<name>A0ABD3TC72_9LAMI</name>
<dbReference type="Gene3D" id="1.20.5.4130">
    <property type="match status" value="1"/>
</dbReference>
<sequence length="171" mass="19402">MAYAAVVSLHQILEQQINLQSDQFTKPEIKRLKSIMKDLMYLLRSLVKIHRLSNSNKNIVNDLDTRIRDAIYAALDTVESYLSGHDTKSIFQEQVEVVIESIDHLTKKADQIRDKLKTILPAADSVSSSKPKFGSKNKIVGLEDDVEELIGKLMREPWKELEVVPIVGMAE</sequence>
<accession>A0ABD3TC72</accession>
<protein>
    <submittedName>
        <fullName evidence="1">Uncharacterized protein</fullName>
    </submittedName>
</protein>
<gene>
    <name evidence="1" type="ORF">ACJIZ3_009305</name>
</gene>
<organism evidence="1 2">
    <name type="scientific">Penstemon smallii</name>
    <dbReference type="NCBI Taxonomy" id="265156"/>
    <lineage>
        <taxon>Eukaryota</taxon>
        <taxon>Viridiplantae</taxon>
        <taxon>Streptophyta</taxon>
        <taxon>Embryophyta</taxon>
        <taxon>Tracheophyta</taxon>
        <taxon>Spermatophyta</taxon>
        <taxon>Magnoliopsida</taxon>
        <taxon>eudicotyledons</taxon>
        <taxon>Gunneridae</taxon>
        <taxon>Pentapetalae</taxon>
        <taxon>asterids</taxon>
        <taxon>lamiids</taxon>
        <taxon>Lamiales</taxon>
        <taxon>Plantaginaceae</taxon>
        <taxon>Cheloneae</taxon>
        <taxon>Penstemon</taxon>
    </lineage>
</organism>
<keyword evidence="2" id="KW-1185">Reference proteome</keyword>
<dbReference type="AlphaFoldDB" id="A0ABD3TC72"/>
<dbReference type="Proteomes" id="UP001634393">
    <property type="component" value="Unassembled WGS sequence"/>
</dbReference>
<comment type="caution">
    <text evidence="1">The sequence shown here is derived from an EMBL/GenBank/DDBJ whole genome shotgun (WGS) entry which is preliminary data.</text>
</comment>
<evidence type="ECO:0000313" key="1">
    <source>
        <dbReference type="EMBL" id="KAL3834569.1"/>
    </source>
</evidence>
<evidence type="ECO:0000313" key="2">
    <source>
        <dbReference type="Proteomes" id="UP001634393"/>
    </source>
</evidence>
<proteinExistence type="predicted"/>
<reference evidence="1 2" key="1">
    <citation type="submission" date="2024-12" db="EMBL/GenBank/DDBJ databases">
        <title>The unique morphological basis and parallel evolutionary history of personate flowers in Penstemon.</title>
        <authorList>
            <person name="Depatie T.H."/>
            <person name="Wessinger C.A."/>
        </authorList>
    </citation>
    <scope>NUCLEOTIDE SEQUENCE [LARGE SCALE GENOMIC DNA]</scope>
    <source>
        <strain evidence="1">WTNN_2</strain>
        <tissue evidence="1">Leaf</tissue>
    </source>
</reference>
<dbReference type="EMBL" id="JBJXBP010000004">
    <property type="protein sequence ID" value="KAL3834569.1"/>
    <property type="molecule type" value="Genomic_DNA"/>
</dbReference>